<dbReference type="AlphaFoldDB" id="A0A941E122"/>
<dbReference type="EMBL" id="JAGSPJ010000001">
    <property type="protein sequence ID" value="MBR7799092.1"/>
    <property type="molecule type" value="Genomic_DNA"/>
</dbReference>
<dbReference type="InterPro" id="IPR023614">
    <property type="entry name" value="Porin_dom_sf"/>
</dbReference>
<proteinExistence type="predicted"/>
<name>A0A941E122_9BURK</name>
<sequence>MTRFPVNAQEAIEHSQLEEKPIQLSGFGSLGFAYNTSQDFDYLRDLLQSKGVGKTHQFGFGLDSLIGLQVVGKYNDALEASLQTIVRHHENNYRPEINWAFLKYLPDDNLDLRIGRLGFDVYPLADSRNVAFSYIWVRPPVEYFGGLIVSYLDGADAVYRFDLKDSQIKIKLFTGQAKERAITSKDNSYFSLKGSRIIGGHVEYQRQNWLGRLGISQLRFKNDFPDIQGLIAALNSADIRNLSPTAANLATQLSFKDKTIQYLSAGLVYDDGPFQAQFMLSKLDSKTLSFDSNLAGFFTAAYRVKNWTPYFTLAKTRPRDQSITSLGIPLGINPEIDRVDAEFKSFLKATRNEQSSIAIGLRYNLNATSDLKVQIDHIHNQQRLIVRSASPNWNGKGTILSATYNFIFN</sequence>
<keyword evidence="2" id="KW-1185">Reference proteome</keyword>
<dbReference type="SUPFAM" id="SSF56935">
    <property type="entry name" value="Porins"/>
    <property type="match status" value="1"/>
</dbReference>
<protein>
    <recommendedName>
        <fullName evidence="3">Porin</fullName>
    </recommendedName>
</protein>
<reference evidence="1" key="1">
    <citation type="submission" date="2021-04" db="EMBL/GenBank/DDBJ databases">
        <title>novel species isolated from subtropical streams in China.</title>
        <authorList>
            <person name="Lu H."/>
        </authorList>
    </citation>
    <scope>NUCLEOTIDE SEQUENCE</scope>
    <source>
        <strain evidence="1">FT137W</strain>
    </source>
</reference>
<evidence type="ECO:0000313" key="2">
    <source>
        <dbReference type="Proteomes" id="UP000678545"/>
    </source>
</evidence>
<dbReference type="Gene3D" id="2.40.160.10">
    <property type="entry name" value="Porin"/>
    <property type="match status" value="1"/>
</dbReference>
<organism evidence="1 2">
    <name type="scientific">Undibacterium fentianense</name>
    <dbReference type="NCBI Taxonomy" id="2828728"/>
    <lineage>
        <taxon>Bacteria</taxon>
        <taxon>Pseudomonadati</taxon>
        <taxon>Pseudomonadota</taxon>
        <taxon>Betaproteobacteria</taxon>
        <taxon>Burkholderiales</taxon>
        <taxon>Oxalobacteraceae</taxon>
        <taxon>Undibacterium</taxon>
    </lineage>
</organism>
<evidence type="ECO:0008006" key="3">
    <source>
        <dbReference type="Google" id="ProtNLM"/>
    </source>
</evidence>
<dbReference type="Proteomes" id="UP000678545">
    <property type="component" value="Unassembled WGS sequence"/>
</dbReference>
<dbReference type="RefSeq" id="WP_212674198.1">
    <property type="nucleotide sequence ID" value="NZ_JAGSPJ010000001.1"/>
</dbReference>
<evidence type="ECO:0000313" key="1">
    <source>
        <dbReference type="EMBL" id="MBR7799092.1"/>
    </source>
</evidence>
<accession>A0A941E122</accession>
<comment type="caution">
    <text evidence="1">The sequence shown here is derived from an EMBL/GenBank/DDBJ whole genome shotgun (WGS) entry which is preliminary data.</text>
</comment>
<gene>
    <name evidence="1" type="ORF">KDM90_03690</name>
</gene>